<proteinExistence type="predicted"/>
<name>Q0B841_BURCM</name>
<evidence type="ECO:0000313" key="2">
    <source>
        <dbReference type="Proteomes" id="UP000000662"/>
    </source>
</evidence>
<dbReference type="KEGG" id="bam:Bamb_4129"/>
<reference evidence="1" key="1">
    <citation type="submission" date="2006-08" db="EMBL/GenBank/DDBJ databases">
        <title>Complete sequence of Chromosome 2 of Burkholderia cepacia AMMD.</title>
        <authorList>
            <consortium name="US DOE Joint Genome Institute"/>
            <person name="Copeland A."/>
            <person name="Lucas S."/>
            <person name="Lapidus A."/>
            <person name="Barry K."/>
            <person name="Detter J.C."/>
            <person name="Glavina del Rio T."/>
            <person name="Hammon N."/>
            <person name="Israni S."/>
            <person name="Pitluck S."/>
            <person name="Bruce D."/>
            <person name="Chain P."/>
            <person name="Malfatti S."/>
            <person name="Shin M."/>
            <person name="Vergez L."/>
            <person name="Schmutz J."/>
            <person name="Larimer F."/>
            <person name="Land M."/>
            <person name="Hauser L."/>
            <person name="Kyrpides N."/>
            <person name="Kim E."/>
            <person name="Parke J."/>
            <person name="Coenye T."/>
            <person name="Konstantinidis K."/>
            <person name="Ramette A."/>
            <person name="Tiedje J."/>
            <person name="Richardson P."/>
        </authorList>
    </citation>
    <scope>NUCLEOTIDE SEQUENCE</scope>
    <source>
        <strain evidence="1">AMMD</strain>
    </source>
</reference>
<organism evidence="1 2">
    <name type="scientific">Burkholderia ambifaria (strain ATCC BAA-244 / DSM 16087 / CCUG 44356 / LMG 19182 / AMMD)</name>
    <name type="common">Burkholderia cepacia (strain AMMD)</name>
    <dbReference type="NCBI Taxonomy" id="339670"/>
    <lineage>
        <taxon>Bacteria</taxon>
        <taxon>Pseudomonadati</taxon>
        <taxon>Pseudomonadota</taxon>
        <taxon>Betaproteobacteria</taxon>
        <taxon>Burkholderiales</taxon>
        <taxon>Burkholderiaceae</taxon>
        <taxon>Burkholderia</taxon>
        <taxon>Burkholderia cepacia complex</taxon>
    </lineage>
</organism>
<dbReference type="Proteomes" id="UP000000662">
    <property type="component" value="Chromosome 2"/>
</dbReference>
<sequence length="69" mass="7278">MLPLSLRRTSPLGAAGVLLPAFVGLVYFVILMVYSEAEAVYGPRGGFVVRRGKQVARGVGAPVIQPNGH</sequence>
<gene>
    <name evidence="1" type="ordered locus">Bamb_4129</name>
</gene>
<protein>
    <submittedName>
        <fullName evidence="1">Uncharacterized protein</fullName>
    </submittedName>
</protein>
<keyword evidence="2" id="KW-1185">Reference proteome</keyword>
<dbReference type="PATRIC" id="fig|339670.21.peg.4421"/>
<dbReference type="EMBL" id="CP000441">
    <property type="protein sequence ID" value="ABI89682.1"/>
    <property type="molecule type" value="Genomic_DNA"/>
</dbReference>
<dbReference type="RefSeq" id="WP_011659120.1">
    <property type="nucleotide sequence ID" value="NC_008391.1"/>
</dbReference>
<dbReference type="GeneID" id="93089605"/>
<dbReference type="AlphaFoldDB" id="Q0B841"/>
<accession>Q0B841</accession>
<evidence type="ECO:0000313" key="1">
    <source>
        <dbReference type="EMBL" id="ABI89682.1"/>
    </source>
</evidence>